<protein>
    <recommendedName>
        <fullName evidence="2">ASX DEUBAD domain-containing protein</fullName>
    </recommendedName>
</protein>
<dbReference type="AlphaFoldDB" id="A0A9W8NGN8"/>
<feature type="domain" description="ASX DEUBAD" evidence="2">
    <location>
        <begin position="88"/>
        <end position="213"/>
    </location>
</feature>
<proteinExistence type="predicted"/>
<dbReference type="InterPro" id="IPR028020">
    <property type="entry name" value="ASX_DEUBAD_dom"/>
</dbReference>
<dbReference type="Pfam" id="PF13919">
    <property type="entry name" value="ASXH"/>
    <property type="match status" value="1"/>
</dbReference>
<organism evidence="3 4">
    <name type="scientific">Xylaria arbuscula</name>
    <dbReference type="NCBI Taxonomy" id="114810"/>
    <lineage>
        <taxon>Eukaryota</taxon>
        <taxon>Fungi</taxon>
        <taxon>Dikarya</taxon>
        <taxon>Ascomycota</taxon>
        <taxon>Pezizomycotina</taxon>
        <taxon>Sordariomycetes</taxon>
        <taxon>Xylariomycetidae</taxon>
        <taxon>Xylariales</taxon>
        <taxon>Xylariaceae</taxon>
        <taxon>Xylaria</taxon>
    </lineage>
</organism>
<evidence type="ECO:0000313" key="3">
    <source>
        <dbReference type="EMBL" id="KAJ3574004.1"/>
    </source>
</evidence>
<name>A0A9W8NGN8_9PEZI</name>
<comment type="caution">
    <text evidence="3">The sequence shown here is derived from an EMBL/GenBank/DDBJ whole genome shotgun (WGS) entry which is preliminary data.</text>
</comment>
<feature type="region of interest" description="Disordered" evidence="1">
    <location>
        <begin position="216"/>
        <end position="316"/>
    </location>
</feature>
<dbReference type="VEuPathDB" id="FungiDB:F4678DRAFT_437989"/>
<evidence type="ECO:0000259" key="2">
    <source>
        <dbReference type="Pfam" id="PF13919"/>
    </source>
</evidence>
<evidence type="ECO:0000313" key="4">
    <source>
        <dbReference type="Proteomes" id="UP001148614"/>
    </source>
</evidence>
<evidence type="ECO:0000256" key="1">
    <source>
        <dbReference type="SAM" id="MobiDB-lite"/>
    </source>
</evidence>
<reference evidence="3" key="1">
    <citation type="submission" date="2022-07" db="EMBL/GenBank/DDBJ databases">
        <title>Genome Sequence of Xylaria arbuscula.</title>
        <authorList>
            <person name="Buettner E."/>
        </authorList>
    </citation>
    <scope>NUCLEOTIDE SEQUENCE</scope>
    <source>
        <strain evidence="3">VT107</strain>
    </source>
</reference>
<sequence>MDLRRVLDKGTLPSPSMPEANGDAVTNGHASSSHAVESISRSLRRSRRIASAENGEEDESSPWAPKKQRIDLSHVVGLSYQIIKGGRSKYDNPDEMLTNPNSPLVKAKLRELLCSPMAWDILSKKEKEQVISKFPARSVILDRNASRVWEVHPDVTALLNNNNFRNDVARYQEGLKKGCHEPDWILGAQAAHKARSAGVYDEFLAADFEERWGMPMPELPLASSQQNGSEHQAESAPRQSIEPEEVENGELHQSFRDSPGPSSTGSRTRDPDDDDDDDERGAPRENLGRKQQIAEMVAVPVPDSGYMRLLPPVPDA</sequence>
<dbReference type="EMBL" id="JANPWZ010000642">
    <property type="protein sequence ID" value="KAJ3574004.1"/>
    <property type="molecule type" value="Genomic_DNA"/>
</dbReference>
<accession>A0A9W8NGN8</accession>
<gene>
    <name evidence="3" type="ORF">NPX13_g4510</name>
</gene>
<keyword evidence="4" id="KW-1185">Reference proteome</keyword>
<dbReference type="Proteomes" id="UP001148614">
    <property type="component" value="Unassembled WGS sequence"/>
</dbReference>
<feature type="region of interest" description="Disordered" evidence="1">
    <location>
        <begin position="1"/>
        <end position="66"/>
    </location>
</feature>